<dbReference type="Proteomes" id="UP000054097">
    <property type="component" value="Unassembled WGS sequence"/>
</dbReference>
<proteinExistence type="predicted"/>
<gene>
    <name evidence="2" type="ORF">M408DRAFT_326205</name>
</gene>
<dbReference type="Gene3D" id="3.30.200.20">
    <property type="entry name" value="Phosphorylase Kinase, domain 1"/>
    <property type="match status" value="1"/>
</dbReference>
<dbReference type="OrthoDB" id="25129at2759"/>
<evidence type="ECO:0000259" key="1">
    <source>
        <dbReference type="Pfam" id="PF01636"/>
    </source>
</evidence>
<name>A0A0C3BN33_SERVB</name>
<feature type="domain" description="Aminoglycoside phosphotransferase" evidence="1">
    <location>
        <begin position="90"/>
        <end position="298"/>
    </location>
</feature>
<dbReference type="STRING" id="933852.A0A0C3BN33"/>
<protein>
    <recommendedName>
        <fullName evidence="1">Aminoglycoside phosphotransferase domain-containing protein</fullName>
    </recommendedName>
</protein>
<evidence type="ECO:0000313" key="2">
    <source>
        <dbReference type="EMBL" id="KIM33509.1"/>
    </source>
</evidence>
<dbReference type="InterPro" id="IPR011009">
    <property type="entry name" value="Kinase-like_dom_sf"/>
</dbReference>
<accession>A0A0C3BN33</accession>
<keyword evidence="3" id="KW-1185">Reference proteome</keyword>
<organism evidence="2 3">
    <name type="scientific">Serendipita vermifera MAFF 305830</name>
    <dbReference type="NCBI Taxonomy" id="933852"/>
    <lineage>
        <taxon>Eukaryota</taxon>
        <taxon>Fungi</taxon>
        <taxon>Dikarya</taxon>
        <taxon>Basidiomycota</taxon>
        <taxon>Agaricomycotina</taxon>
        <taxon>Agaricomycetes</taxon>
        <taxon>Sebacinales</taxon>
        <taxon>Serendipitaceae</taxon>
        <taxon>Serendipita</taxon>
    </lineage>
</organism>
<reference evidence="2 3" key="1">
    <citation type="submission" date="2014-04" db="EMBL/GenBank/DDBJ databases">
        <authorList>
            <consortium name="DOE Joint Genome Institute"/>
            <person name="Kuo A."/>
            <person name="Zuccaro A."/>
            <person name="Kohler A."/>
            <person name="Nagy L.G."/>
            <person name="Floudas D."/>
            <person name="Copeland A."/>
            <person name="Barry K.W."/>
            <person name="Cichocki N."/>
            <person name="Veneault-Fourrey C."/>
            <person name="LaButti K."/>
            <person name="Lindquist E.A."/>
            <person name="Lipzen A."/>
            <person name="Lundell T."/>
            <person name="Morin E."/>
            <person name="Murat C."/>
            <person name="Sun H."/>
            <person name="Tunlid A."/>
            <person name="Henrissat B."/>
            <person name="Grigoriev I.V."/>
            <person name="Hibbett D.S."/>
            <person name="Martin F."/>
            <person name="Nordberg H.P."/>
            <person name="Cantor M.N."/>
            <person name="Hua S.X."/>
        </authorList>
    </citation>
    <scope>NUCLEOTIDE SEQUENCE [LARGE SCALE GENOMIC DNA]</scope>
    <source>
        <strain evidence="2 3">MAFF 305830</strain>
    </source>
</reference>
<reference evidence="3" key="2">
    <citation type="submission" date="2015-01" db="EMBL/GenBank/DDBJ databases">
        <title>Evolutionary Origins and Diversification of the Mycorrhizal Mutualists.</title>
        <authorList>
            <consortium name="DOE Joint Genome Institute"/>
            <consortium name="Mycorrhizal Genomics Consortium"/>
            <person name="Kohler A."/>
            <person name="Kuo A."/>
            <person name="Nagy L.G."/>
            <person name="Floudas D."/>
            <person name="Copeland A."/>
            <person name="Barry K.W."/>
            <person name="Cichocki N."/>
            <person name="Veneault-Fourrey C."/>
            <person name="LaButti K."/>
            <person name="Lindquist E.A."/>
            <person name="Lipzen A."/>
            <person name="Lundell T."/>
            <person name="Morin E."/>
            <person name="Murat C."/>
            <person name="Riley R."/>
            <person name="Ohm R."/>
            <person name="Sun H."/>
            <person name="Tunlid A."/>
            <person name="Henrissat B."/>
            <person name="Grigoriev I.V."/>
            <person name="Hibbett D.S."/>
            <person name="Martin F."/>
        </authorList>
    </citation>
    <scope>NUCLEOTIDE SEQUENCE [LARGE SCALE GENOMIC DNA]</scope>
    <source>
        <strain evidence="3">MAFF 305830</strain>
    </source>
</reference>
<evidence type="ECO:0000313" key="3">
    <source>
        <dbReference type="Proteomes" id="UP000054097"/>
    </source>
</evidence>
<dbReference type="Pfam" id="PF01636">
    <property type="entry name" value="APH"/>
    <property type="match status" value="1"/>
</dbReference>
<dbReference type="SUPFAM" id="SSF56112">
    <property type="entry name" value="Protein kinase-like (PK-like)"/>
    <property type="match status" value="1"/>
</dbReference>
<dbReference type="Gene3D" id="3.90.1200.10">
    <property type="match status" value="1"/>
</dbReference>
<dbReference type="EMBL" id="KN824278">
    <property type="protein sequence ID" value="KIM33509.1"/>
    <property type="molecule type" value="Genomic_DNA"/>
</dbReference>
<dbReference type="HOGENOM" id="CLU_059226_1_1_1"/>
<dbReference type="AlphaFoldDB" id="A0A0C3BN33"/>
<dbReference type="InterPro" id="IPR002575">
    <property type="entry name" value="Aminoglycoside_PTrfase"/>
</dbReference>
<sequence>MLNLSPVLSTHDLSTEAGLKAYLVDTPFAASSVLQVTGGMSSYTFRVALVSPYKDEKLGTFHSVVIKHARNYAAGIESLGPITLTRRDVEIAALDLIATLPFVGSKVHLPRVLASDSINALTILGDVGKLPTLKEYILTRAQSSPDTSVPITQEIGQLLGEFLANLHRWGYTVLNSGDTLLLDPFKHNEASGTSKIAAWRMSIPVTDFAHKYPSTTNACDWEAFKTKYAAYILEPEDTFLMGDFWSGNILVKLSPDGTQLERLFVLDWEGAALGMAAVDVAQFTAEAWLLQRHPERHEPGKALVSSFVQSYEASIRKGDEGATFAAKFFDPTAIATCTGAHAAMWGILGAWEGIPQERKEEVNQAALHICADTTRGVFEGKGWEGLSRIWEG</sequence>